<dbReference type="Pfam" id="PF12796">
    <property type="entry name" value="Ank_2"/>
    <property type="match status" value="1"/>
</dbReference>
<evidence type="ECO:0000313" key="4">
    <source>
        <dbReference type="EMBL" id="RKT01032.1"/>
    </source>
</evidence>
<dbReference type="RefSeq" id="WP_121459981.1">
    <property type="nucleotide sequence ID" value="NZ_RBXB01000001.1"/>
</dbReference>
<evidence type="ECO:0000256" key="2">
    <source>
        <dbReference type="ARBA" id="ARBA00023043"/>
    </source>
</evidence>
<dbReference type="InterPro" id="IPR036770">
    <property type="entry name" value="Ankyrin_rpt-contain_sf"/>
</dbReference>
<feature type="repeat" description="ANK" evidence="3">
    <location>
        <begin position="104"/>
        <end position="138"/>
    </location>
</feature>
<sequence length="161" mass="18651">MNKNSINEVFHMVDLNNLEDLRKIVDESNVNLFVNEFEQNLLHMAITRNSTEVFDYLLYCDIDVNKLDKDGKTPLHYSTAYSNYDFTKKLLESTGIEKDIRDQYGNNPMWVAVFNSRGSYDVVKLLMEHKADAKSKNNSGRSALDFAKQIEDEELIEILES</sequence>
<dbReference type="PANTHER" id="PTHR24198:SF165">
    <property type="entry name" value="ANKYRIN REPEAT-CONTAINING PROTEIN-RELATED"/>
    <property type="match status" value="1"/>
</dbReference>
<dbReference type="OrthoDB" id="407974at2"/>
<dbReference type="PROSITE" id="PS50297">
    <property type="entry name" value="ANK_REP_REGION"/>
    <property type="match status" value="1"/>
</dbReference>
<dbReference type="PROSITE" id="PS50088">
    <property type="entry name" value="ANK_REPEAT"/>
    <property type="match status" value="2"/>
</dbReference>
<protein>
    <submittedName>
        <fullName evidence="4">Tankyrase</fullName>
    </submittedName>
</protein>
<evidence type="ECO:0000256" key="3">
    <source>
        <dbReference type="PROSITE-ProRule" id="PRU00023"/>
    </source>
</evidence>
<reference evidence="4 5" key="1">
    <citation type="submission" date="2018-10" db="EMBL/GenBank/DDBJ databases">
        <title>Genomic Encyclopedia of Archaeal and Bacterial Type Strains, Phase II (KMG-II): from individual species to whole genera.</title>
        <authorList>
            <person name="Goeker M."/>
        </authorList>
    </citation>
    <scope>NUCLEOTIDE SEQUENCE [LARGE SCALE GENOMIC DNA]</scope>
    <source>
        <strain evidence="4 5">DSM 14219</strain>
    </source>
</reference>
<dbReference type="Pfam" id="PF00023">
    <property type="entry name" value="Ank"/>
    <property type="match status" value="1"/>
</dbReference>
<keyword evidence="5" id="KW-1185">Reference proteome</keyword>
<organism evidence="4 5">
    <name type="scientific">Chryseobacterium defluvii</name>
    <dbReference type="NCBI Taxonomy" id="160396"/>
    <lineage>
        <taxon>Bacteria</taxon>
        <taxon>Pseudomonadati</taxon>
        <taxon>Bacteroidota</taxon>
        <taxon>Flavobacteriia</taxon>
        <taxon>Flavobacteriales</taxon>
        <taxon>Weeksellaceae</taxon>
        <taxon>Chryseobacterium group</taxon>
        <taxon>Chryseobacterium</taxon>
    </lineage>
</organism>
<dbReference type="SMART" id="SM00248">
    <property type="entry name" value="ANK"/>
    <property type="match status" value="3"/>
</dbReference>
<dbReference type="Proteomes" id="UP000272428">
    <property type="component" value="Unassembled WGS sequence"/>
</dbReference>
<gene>
    <name evidence="4" type="ORF">BCF58_0243</name>
</gene>
<name>A0A495SND2_9FLAO</name>
<proteinExistence type="predicted"/>
<dbReference type="SUPFAM" id="SSF48403">
    <property type="entry name" value="Ankyrin repeat"/>
    <property type="match status" value="1"/>
</dbReference>
<accession>A0A495SND2</accession>
<dbReference type="InterPro" id="IPR002110">
    <property type="entry name" value="Ankyrin_rpt"/>
</dbReference>
<evidence type="ECO:0000256" key="1">
    <source>
        <dbReference type="ARBA" id="ARBA00022737"/>
    </source>
</evidence>
<keyword evidence="2 3" id="KW-0040">ANK repeat</keyword>
<dbReference type="AlphaFoldDB" id="A0A495SND2"/>
<evidence type="ECO:0000313" key="5">
    <source>
        <dbReference type="Proteomes" id="UP000272428"/>
    </source>
</evidence>
<keyword evidence="1" id="KW-0677">Repeat</keyword>
<dbReference type="Gene3D" id="1.25.40.20">
    <property type="entry name" value="Ankyrin repeat-containing domain"/>
    <property type="match status" value="1"/>
</dbReference>
<comment type="caution">
    <text evidence="4">The sequence shown here is derived from an EMBL/GenBank/DDBJ whole genome shotgun (WGS) entry which is preliminary data.</text>
</comment>
<feature type="repeat" description="ANK" evidence="3">
    <location>
        <begin position="70"/>
        <end position="103"/>
    </location>
</feature>
<dbReference type="PANTHER" id="PTHR24198">
    <property type="entry name" value="ANKYRIN REPEAT AND PROTEIN KINASE DOMAIN-CONTAINING PROTEIN"/>
    <property type="match status" value="1"/>
</dbReference>
<dbReference type="EMBL" id="RBXB01000001">
    <property type="protein sequence ID" value="RKT01032.1"/>
    <property type="molecule type" value="Genomic_DNA"/>
</dbReference>